<evidence type="ECO:0000256" key="4">
    <source>
        <dbReference type="ARBA" id="ARBA00022605"/>
    </source>
</evidence>
<dbReference type="InterPro" id="IPR016195">
    <property type="entry name" value="Pol/histidinol_Pase-like"/>
</dbReference>
<comment type="catalytic activity">
    <reaction evidence="7 8">
        <text>L-histidinol phosphate + H2O = L-histidinol + phosphate</text>
        <dbReference type="Rhea" id="RHEA:14465"/>
        <dbReference type="ChEBI" id="CHEBI:15377"/>
        <dbReference type="ChEBI" id="CHEBI:43474"/>
        <dbReference type="ChEBI" id="CHEBI:57699"/>
        <dbReference type="ChEBI" id="CHEBI:57980"/>
        <dbReference type="EC" id="3.1.3.15"/>
    </reaction>
</comment>
<dbReference type="EC" id="3.1.3.15" evidence="3 8"/>
<dbReference type="Gene3D" id="3.20.20.140">
    <property type="entry name" value="Metal-dependent hydrolases"/>
    <property type="match status" value="1"/>
</dbReference>
<evidence type="ECO:0000313" key="10">
    <source>
        <dbReference type="EMBL" id="TDW24689.1"/>
    </source>
</evidence>
<dbReference type="Proteomes" id="UP000294743">
    <property type="component" value="Unassembled WGS sequence"/>
</dbReference>
<accession>A0A4R8A2B2</accession>
<dbReference type="InterPro" id="IPR010140">
    <property type="entry name" value="Histidinol_P_phosphatase_HisJ"/>
</dbReference>
<keyword evidence="4 8" id="KW-0028">Amino-acid biosynthesis</keyword>
<protein>
    <recommendedName>
        <fullName evidence="3 8">Histidinol-phosphatase</fullName>
        <shortName evidence="8">HolPase</shortName>
        <ecNumber evidence="3 8">3.1.3.15</ecNumber>
    </recommendedName>
</protein>
<organism evidence="10 11">
    <name type="scientific">Breznakia blatticola</name>
    <dbReference type="NCBI Taxonomy" id="1754012"/>
    <lineage>
        <taxon>Bacteria</taxon>
        <taxon>Bacillati</taxon>
        <taxon>Bacillota</taxon>
        <taxon>Erysipelotrichia</taxon>
        <taxon>Erysipelotrichales</taxon>
        <taxon>Erysipelotrichaceae</taxon>
        <taxon>Breznakia</taxon>
    </lineage>
</organism>
<dbReference type="InterPro" id="IPR004013">
    <property type="entry name" value="PHP_dom"/>
</dbReference>
<evidence type="ECO:0000256" key="1">
    <source>
        <dbReference type="ARBA" id="ARBA00004970"/>
    </source>
</evidence>
<keyword evidence="5 8" id="KW-0378">Hydrolase</keyword>
<dbReference type="GO" id="GO:0004401">
    <property type="term" value="F:histidinol-phosphatase activity"/>
    <property type="evidence" value="ECO:0007669"/>
    <property type="project" value="UniProtKB-UniRule"/>
</dbReference>
<comment type="caution">
    <text evidence="10">The sequence shown here is derived from an EMBL/GenBank/DDBJ whole genome shotgun (WGS) entry which is preliminary data.</text>
</comment>
<evidence type="ECO:0000256" key="7">
    <source>
        <dbReference type="ARBA" id="ARBA00049158"/>
    </source>
</evidence>
<dbReference type="GO" id="GO:0000105">
    <property type="term" value="P:L-histidine biosynthetic process"/>
    <property type="evidence" value="ECO:0007669"/>
    <property type="project" value="UniProtKB-UniRule"/>
</dbReference>
<evidence type="ECO:0000259" key="9">
    <source>
        <dbReference type="Pfam" id="PF02811"/>
    </source>
</evidence>
<dbReference type="PANTHER" id="PTHR21039:SF0">
    <property type="entry name" value="HISTIDINOL-PHOSPHATASE"/>
    <property type="match status" value="1"/>
</dbReference>
<keyword evidence="11" id="KW-1185">Reference proteome</keyword>
<dbReference type="EMBL" id="SODD01000008">
    <property type="protein sequence ID" value="TDW24689.1"/>
    <property type="molecule type" value="Genomic_DNA"/>
</dbReference>
<evidence type="ECO:0000256" key="3">
    <source>
        <dbReference type="ARBA" id="ARBA00013085"/>
    </source>
</evidence>
<dbReference type="AlphaFoldDB" id="A0A4R8A2B2"/>
<evidence type="ECO:0000256" key="5">
    <source>
        <dbReference type="ARBA" id="ARBA00022801"/>
    </source>
</evidence>
<evidence type="ECO:0000256" key="6">
    <source>
        <dbReference type="ARBA" id="ARBA00023102"/>
    </source>
</evidence>
<evidence type="ECO:0000313" key="11">
    <source>
        <dbReference type="Proteomes" id="UP000294743"/>
    </source>
</evidence>
<evidence type="ECO:0000256" key="2">
    <source>
        <dbReference type="ARBA" id="ARBA00009152"/>
    </source>
</evidence>
<dbReference type="UniPathway" id="UPA00031">
    <property type="reaction ID" value="UER00013"/>
</dbReference>
<dbReference type="GO" id="GO:0005737">
    <property type="term" value="C:cytoplasm"/>
    <property type="evidence" value="ECO:0007669"/>
    <property type="project" value="TreeGrafter"/>
</dbReference>
<gene>
    <name evidence="10" type="ORF">EDD63_10843</name>
</gene>
<sequence length="256" mass="30010">MQSFNYHTHTVRCGHAVGKDEEYIQNAIKSGFQVLGFSEHLGYDGWDDPQERIPFLEMDAYFQRMYELKEKYKDQIEIRVGVEFEYFEDKKEYLKDVQSRCDYMIVGQHAKNFDHYYDHGCSDDDVDYMAEQIIAALDAKLTTYVAHVDYFMLGKEDFTKRNEEAIARICDAVNRNDAVLEINLKGMKYGKKVYPTGMQYMYPHYDVFKIIANKGCKVVFGYDAHNPSVLLDRSLEQIAQKEMQGLQLHFIDTLKL</sequence>
<keyword evidence="6 8" id="KW-0368">Histidine biosynthesis</keyword>
<feature type="domain" description="PHP" evidence="9">
    <location>
        <begin position="6"/>
        <end position="183"/>
    </location>
</feature>
<dbReference type="CDD" id="cd12110">
    <property type="entry name" value="PHP_HisPPase_Hisj_like"/>
    <property type="match status" value="1"/>
</dbReference>
<evidence type="ECO:0000256" key="8">
    <source>
        <dbReference type="RuleBase" id="RU366003"/>
    </source>
</evidence>
<name>A0A4R8A2B2_9FIRM</name>
<comment type="similarity">
    <text evidence="2 8">Belongs to the PHP hydrolase family. HisK subfamily.</text>
</comment>
<reference evidence="10 11" key="1">
    <citation type="submission" date="2019-03" db="EMBL/GenBank/DDBJ databases">
        <title>Genomic Encyclopedia of Type Strains, Phase IV (KMG-IV): sequencing the most valuable type-strain genomes for metagenomic binning, comparative biology and taxonomic classification.</title>
        <authorList>
            <person name="Goeker M."/>
        </authorList>
    </citation>
    <scope>NUCLEOTIDE SEQUENCE [LARGE SCALE GENOMIC DNA]</scope>
    <source>
        <strain evidence="10 11">DSM 28867</strain>
    </source>
</reference>
<dbReference type="PANTHER" id="PTHR21039">
    <property type="entry name" value="HISTIDINOL PHOSPHATASE-RELATED"/>
    <property type="match status" value="1"/>
</dbReference>
<dbReference type="SUPFAM" id="SSF89550">
    <property type="entry name" value="PHP domain-like"/>
    <property type="match status" value="1"/>
</dbReference>
<dbReference type="Pfam" id="PF02811">
    <property type="entry name" value="PHP"/>
    <property type="match status" value="1"/>
</dbReference>
<proteinExistence type="inferred from homology"/>
<dbReference type="RefSeq" id="WP_208318295.1">
    <property type="nucleotide sequence ID" value="NZ_SODD01000008.1"/>
</dbReference>
<comment type="pathway">
    <text evidence="1 8">Amino-acid biosynthesis; L-histidine biosynthesis; L-histidine from 5-phospho-alpha-D-ribose 1-diphosphate: step 8/9.</text>
</comment>